<name>A0A2V1CZ82_9PLEO</name>
<protein>
    <submittedName>
        <fullName evidence="1">Uncharacterized protein</fullName>
    </submittedName>
</protein>
<reference evidence="1 2" key="1">
    <citation type="journal article" date="2018" name="Sci. Rep.">
        <title>Comparative genomics provides insights into the lifestyle and reveals functional heterogeneity of dark septate endophytic fungi.</title>
        <authorList>
            <person name="Knapp D.G."/>
            <person name="Nemeth J.B."/>
            <person name="Barry K."/>
            <person name="Hainaut M."/>
            <person name="Henrissat B."/>
            <person name="Johnson J."/>
            <person name="Kuo A."/>
            <person name="Lim J.H.P."/>
            <person name="Lipzen A."/>
            <person name="Nolan M."/>
            <person name="Ohm R.A."/>
            <person name="Tamas L."/>
            <person name="Grigoriev I.V."/>
            <person name="Spatafora J.W."/>
            <person name="Nagy L.G."/>
            <person name="Kovacs G.M."/>
        </authorList>
    </citation>
    <scope>NUCLEOTIDE SEQUENCE [LARGE SCALE GENOMIC DNA]</scope>
    <source>
        <strain evidence="1 2">DSE2036</strain>
    </source>
</reference>
<accession>A0A2V1CZ82</accession>
<dbReference type="AlphaFoldDB" id="A0A2V1CZ82"/>
<evidence type="ECO:0000313" key="1">
    <source>
        <dbReference type="EMBL" id="PVH90629.1"/>
    </source>
</evidence>
<dbReference type="EMBL" id="KZ806183">
    <property type="protein sequence ID" value="PVH90629.1"/>
    <property type="molecule type" value="Genomic_DNA"/>
</dbReference>
<sequence>MSLFTHSLLAPADGYLALSRRRRLLKYIQLLPWYWDALCLGVDGAGQHGARCDGGFSRAPGLGLMAGTGWKLAGRGVKRGQRVMIFLYSFSTPWLAAQCSGLSPNSQTCSPNCPQHPYHTIVNSHYYLVITMLYHTTAPGNHDMMMTIQVR</sequence>
<gene>
    <name evidence="1" type="ORF">DM02DRAFT_420914</name>
</gene>
<proteinExistence type="predicted"/>
<evidence type="ECO:0000313" key="2">
    <source>
        <dbReference type="Proteomes" id="UP000244855"/>
    </source>
</evidence>
<dbReference type="Proteomes" id="UP000244855">
    <property type="component" value="Unassembled WGS sequence"/>
</dbReference>
<organism evidence="1 2">
    <name type="scientific">Periconia macrospinosa</name>
    <dbReference type="NCBI Taxonomy" id="97972"/>
    <lineage>
        <taxon>Eukaryota</taxon>
        <taxon>Fungi</taxon>
        <taxon>Dikarya</taxon>
        <taxon>Ascomycota</taxon>
        <taxon>Pezizomycotina</taxon>
        <taxon>Dothideomycetes</taxon>
        <taxon>Pleosporomycetidae</taxon>
        <taxon>Pleosporales</taxon>
        <taxon>Massarineae</taxon>
        <taxon>Periconiaceae</taxon>
        <taxon>Periconia</taxon>
    </lineage>
</organism>
<keyword evidence="2" id="KW-1185">Reference proteome</keyword>